<dbReference type="Gene3D" id="3.90.640.10">
    <property type="entry name" value="Actin, Chain A, domain 4"/>
    <property type="match status" value="1"/>
</dbReference>
<comment type="caution">
    <text evidence="3">The sequence shown here is derived from an EMBL/GenBank/DDBJ whole genome shotgun (WGS) entry which is preliminary data.</text>
</comment>
<dbReference type="Gene3D" id="3.30.420.40">
    <property type="match status" value="4"/>
</dbReference>
<dbReference type="SMART" id="SM00268">
    <property type="entry name" value="ACTIN"/>
    <property type="match status" value="1"/>
</dbReference>
<sequence length="500" mass="56195">MSTTNANTVYGGDEINAIILDIGSLNTRIGYAGDDFPKIITASSYGQLSDGTRIFGESIDVLRQKGTEVKRIVENSLIVDWEAAFEMFSYYFKQLKIVEKDQPILITEPIWSTNEYRTRLIEQVYKRYEFPGLYLVKVPSCISFQQGRPNCLVVDLGHDSISVSPVVDGICLIKSSVRTPYSGKFLNNIVKDFLQGKKKTSSNGEGEEEENRLVIEPSILIKNKEPTKYPQEKAVFELKKLGEDVIVTDSFRLYEEDKIWHEFKETMLEVPTQEMKKKSSLGKGRGAGAGAGGGGGGGRDCSDDDSDSPLFSKRTFELPTGQSITLGQERFLMAETIFDPLLYKFNQSELQPPACNGEIPGIEHNTISEYRPVKRIRRSEDEENDVVNKKEIVRGLTQLITHVISIIDIDLRAGLANNIIVTGGSSLIVQLTERLYHELSQLNPGLKIRLHATGNSMERINQSWIGASVLASLGTFHQMWVSQREYEMEGSERILNQRFR</sequence>
<name>A0AAI9SYS2_9ASCO</name>
<dbReference type="EMBL" id="JAHUZD010000071">
    <property type="protein sequence ID" value="KAI3404990.2"/>
    <property type="molecule type" value="Genomic_DNA"/>
</dbReference>
<dbReference type="PANTHER" id="PTHR11937">
    <property type="entry name" value="ACTIN"/>
    <property type="match status" value="1"/>
</dbReference>
<protein>
    <submittedName>
        <fullName evidence="3">ARP4</fullName>
    </submittedName>
</protein>
<dbReference type="SUPFAM" id="SSF53067">
    <property type="entry name" value="Actin-like ATPase domain"/>
    <property type="match status" value="2"/>
</dbReference>
<evidence type="ECO:0000313" key="3">
    <source>
        <dbReference type="EMBL" id="KAI3404990.2"/>
    </source>
</evidence>
<feature type="compositionally biased region" description="Gly residues" evidence="2">
    <location>
        <begin position="283"/>
        <end position="299"/>
    </location>
</feature>
<dbReference type="Proteomes" id="UP001202479">
    <property type="component" value="Unassembled WGS sequence"/>
</dbReference>
<evidence type="ECO:0000313" key="4">
    <source>
        <dbReference type="Proteomes" id="UP001202479"/>
    </source>
</evidence>
<evidence type="ECO:0000256" key="1">
    <source>
        <dbReference type="RuleBase" id="RU000487"/>
    </source>
</evidence>
<dbReference type="GeneID" id="73379858"/>
<dbReference type="RefSeq" id="XP_049180735.1">
    <property type="nucleotide sequence ID" value="XM_049323449.1"/>
</dbReference>
<gene>
    <name evidence="3" type="ORF">KGF56_002241</name>
</gene>
<reference evidence="3" key="1">
    <citation type="journal article" date="2022" name="DNA Res.">
        <title>Genome analysis of five recently described species of the CUG-Ser clade uncovers Candida theae as a new hybrid lineage with pathogenic potential in the Candida parapsilosis species complex.</title>
        <authorList>
            <person name="Mixao V."/>
            <person name="Del Olmo V."/>
            <person name="Hegedusova E."/>
            <person name="Saus E."/>
            <person name="Pryszcz L."/>
            <person name="Cillingova A."/>
            <person name="Nosek J."/>
            <person name="Gabaldon T."/>
        </authorList>
    </citation>
    <scope>NUCLEOTIDE SEQUENCE</scope>
    <source>
        <strain evidence="3">CBS 10844</strain>
    </source>
</reference>
<dbReference type="Pfam" id="PF00022">
    <property type="entry name" value="Actin"/>
    <property type="match status" value="1"/>
</dbReference>
<comment type="similarity">
    <text evidence="1">Belongs to the actin family.</text>
</comment>
<dbReference type="InterPro" id="IPR043129">
    <property type="entry name" value="ATPase_NBD"/>
</dbReference>
<keyword evidence="4" id="KW-1185">Reference proteome</keyword>
<accession>A0AAI9SYS2</accession>
<dbReference type="AlphaFoldDB" id="A0AAI9SYS2"/>
<dbReference type="InterPro" id="IPR004000">
    <property type="entry name" value="Actin"/>
</dbReference>
<proteinExistence type="inferred from homology"/>
<organism evidence="3 4">
    <name type="scientific">Candida oxycetoniae</name>
    <dbReference type="NCBI Taxonomy" id="497107"/>
    <lineage>
        <taxon>Eukaryota</taxon>
        <taxon>Fungi</taxon>
        <taxon>Dikarya</taxon>
        <taxon>Ascomycota</taxon>
        <taxon>Saccharomycotina</taxon>
        <taxon>Pichiomycetes</taxon>
        <taxon>Debaryomycetaceae</taxon>
        <taxon>Candida/Lodderomyces clade</taxon>
        <taxon>Candida</taxon>
    </lineage>
</organism>
<feature type="region of interest" description="Disordered" evidence="2">
    <location>
        <begin position="276"/>
        <end position="314"/>
    </location>
</feature>
<evidence type="ECO:0000256" key="2">
    <source>
        <dbReference type="SAM" id="MobiDB-lite"/>
    </source>
</evidence>